<evidence type="ECO:0000259" key="1">
    <source>
        <dbReference type="SMART" id="SM00731"/>
    </source>
</evidence>
<accession>A0A6N0A5Q5</accession>
<name>A0A6N0A5Q5_9CAUD</name>
<dbReference type="GeneID" id="64871664"/>
<gene>
    <name evidence="2" type="primary">77</name>
    <name evidence="2" type="ORF">SEA_DROOGSARMY_77</name>
</gene>
<evidence type="ECO:0000313" key="2">
    <source>
        <dbReference type="EMBL" id="QKO02473.1"/>
    </source>
</evidence>
<sequence>MTAAVTETPAFMTPAEALGITTNLLRQHGLKGWLVQFDNAKRRAGQCNYRLRVISLSKHLMARRSYRDTMNTITHEIAHALTPGQGHGYRWVRQHQALGGDGKRCFQSDDVDLSAPWIATCGHGKQFARYRRPKRLEGYRCRCSQGSTPVVWTNNR</sequence>
<organism evidence="2 3">
    <name type="scientific">Mycobacterium phage DroogsArmy</name>
    <dbReference type="NCBI Taxonomy" id="2744011"/>
    <lineage>
        <taxon>Viruses</taxon>
        <taxon>Duplodnaviria</taxon>
        <taxon>Heunggongvirae</taxon>
        <taxon>Uroviricota</taxon>
        <taxon>Caudoviricetes</taxon>
        <taxon>Timshelvirus</taxon>
        <taxon>Timshelvirus droogsarmy</taxon>
    </lineage>
</organism>
<keyword evidence="3" id="KW-1185">Reference proteome</keyword>
<keyword evidence="2" id="KW-0378">Hydrolase</keyword>
<evidence type="ECO:0000313" key="3">
    <source>
        <dbReference type="Proteomes" id="UP000509248"/>
    </source>
</evidence>
<dbReference type="GO" id="GO:0006950">
    <property type="term" value="P:response to stress"/>
    <property type="evidence" value="ECO:0007669"/>
    <property type="project" value="UniProtKB-ARBA"/>
</dbReference>
<protein>
    <submittedName>
        <fullName evidence="2">SprT-like protease</fullName>
    </submittedName>
</protein>
<feature type="domain" description="SprT-like" evidence="1">
    <location>
        <begin position="6"/>
        <end position="150"/>
    </location>
</feature>
<dbReference type="SMART" id="SM00731">
    <property type="entry name" value="SprT"/>
    <property type="match status" value="1"/>
</dbReference>
<dbReference type="InterPro" id="IPR006640">
    <property type="entry name" value="SprT-like_domain"/>
</dbReference>
<dbReference type="EMBL" id="MT553337">
    <property type="protein sequence ID" value="QKO02473.1"/>
    <property type="molecule type" value="Genomic_DNA"/>
</dbReference>
<dbReference type="RefSeq" id="YP_010062031.1">
    <property type="nucleotide sequence ID" value="NC_054789.1"/>
</dbReference>
<proteinExistence type="predicted"/>
<dbReference type="Pfam" id="PF10263">
    <property type="entry name" value="SprT-like"/>
    <property type="match status" value="1"/>
</dbReference>
<dbReference type="Proteomes" id="UP000509248">
    <property type="component" value="Segment"/>
</dbReference>
<dbReference type="GO" id="GO:0006508">
    <property type="term" value="P:proteolysis"/>
    <property type="evidence" value="ECO:0007669"/>
    <property type="project" value="UniProtKB-KW"/>
</dbReference>
<dbReference type="KEGG" id="vg:64871664"/>
<keyword evidence="2" id="KW-0645">Protease</keyword>
<reference evidence="2 3" key="1">
    <citation type="submission" date="2020-06" db="EMBL/GenBank/DDBJ databases">
        <authorList>
            <person name="Fast K.M."/>
            <person name="Johnson K."/>
            <person name="Mayfield K.N."/>
            <person name="Stephens L.A."/>
            <person name="Reid T.H."/>
            <person name="Ryan E.D."/>
            <person name="Keener T.W."/>
            <person name="Sandel M.W."/>
            <person name="Garlena R.A."/>
            <person name="Russell D.A."/>
            <person name="Pope W.H."/>
            <person name="Jacobs-Sera D."/>
            <person name="Hatfull G.F."/>
        </authorList>
    </citation>
    <scope>NUCLEOTIDE SEQUENCE [LARGE SCALE GENOMIC DNA]</scope>
</reference>
<dbReference type="GO" id="GO:0008233">
    <property type="term" value="F:peptidase activity"/>
    <property type="evidence" value="ECO:0007669"/>
    <property type="project" value="UniProtKB-KW"/>
</dbReference>